<evidence type="ECO:0000256" key="1">
    <source>
        <dbReference type="ARBA" id="ARBA00008828"/>
    </source>
</evidence>
<gene>
    <name evidence="3" type="ORF">URODEC1_LOCUS82540</name>
</gene>
<dbReference type="InterPro" id="IPR039777">
    <property type="entry name" value="IFRD"/>
</dbReference>
<keyword evidence="4" id="KW-1185">Reference proteome</keyword>
<organism evidence="3 4">
    <name type="scientific">Urochloa decumbens</name>
    <dbReference type="NCBI Taxonomy" id="240449"/>
    <lineage>
        <taxon>Eukaryota</taxon>
        <taxon>Viridiplantae</taxon>
        <taxon>Streptophyta</taxon>
        <taxon>Embryophyta</taxon>
        <taxon>Tracheophyta</taxon>
        <taxon>Spermatophyta</taxon>
        <taxon>Magnoliopsida</taxon>
        <taxon>Liliopsida</taxon>
        <taxon>Poales</taxon>
        <taxon>Poaceae</taxon>
        <taxon>PACMAD clade</taxon>
        <taxon>Panicoideae</taxon>
        <taxon>Panicodae</taxon>
        <taxon>Paniceae</taxon>
        <taxon>Melinidinae</taxon>
        <taxon>Urochloa</taxon>
    </lineage>
</organism>
<dbReference type="PANTHER" id="PTHR12354">
    <property type="entry name" value="INTERFERON-RELATED DEVELOPMENTAL REGULATOR"/>
    <property type="match status" value="1"/>
</dbReference>
<protein>
    <recommendedName>
        <fullName evidence="2">Interferon-related developmental regulator N-terminal domain-containing protein</fullName>
    </recommendedName>
</protein>
<evidence type="ECO:0000313" key="4">
    <source>
        <dbReference type="Proteomes" id="UP001497457"/>
    </source>
</evidence>
<dbReference type="AlphaFoldDB" id="A0ABC9D7D4"/>
<dbReference type="Pfam" id="PF05004">
    <property type="entry name" value="IFRD"/>
    <property type="match status" value="1"/>
</dbReference>
<evidence type="ECO:0000259" key="2">
    <source>
        <dbReference type="Pfam" id="PF05004"/>
    </source>
</evidence>
<comment type="similarity">
    <text evidence="1">Belongs to the IFRD family.</text>
</comment>
<evidence type="ECO:0000313" key="3">
    <source>
        <dbReference type="EMBL" id="CAL5033075.1"/>
    </source>
</evidence>
<dbReference type="PANTHER" id="PTHR12354:SF11">
    <property type="entry name" value="OS02G0219050 PROTEIN"/>
    <property type="match status" value="1"/>
</dbReference>
<accession>A0ABC9D7D4</accession>
<dbReference type="SUPFAM" id="SSF48371">
    <property type="entry name" value="ARM repeat"/>
    <property type="match status" value="1"/>
</dbReference>
<feature type="domain" description="Interferon-related developmental regulator N-terminal" evidence="2">
    <location>
        <begin position="57"/>
        <end position="255"/>
    </location>
</feature>
<reference evidence="3" key="1">
    <citation type="submission" date="2024-10" db="EMBL/GenBank/DDBJ databases">
        <authorList>
            <person name="Ryan C."/>
        </authorList>
    </citation>
    <scope>NUCLEOTIDE SEQUENCE [LARGE SCALE GENOMIC DNA]</scope>
</reference>
<name>A0ABC9D7D4_9POAL</name>
<sequence>MAMARNGKPEESPFERVDACIRDLQDSRHGYRYKITRSPATREAAMPLTIFALSGISIQKDTPREARLAYRAVGLLLLTLRDDSPGFLLDEAFPVISKAIQEAHDDAPTLVAVIDCLAAASFAATCHVEEAMNAIWRVIVPTTSPVVLVAAVSAWTFLLTTIVSTTNTQRKADRTSWSAAIASLTEILDADDRWVRMAAGEALAVCVELNLLTGKDMDVLATKVSDLANESAGKGRRRCLLREQKEMFARLAAFLDHGEPPTTLVRRSRERQDVMKVSTWVRLVQLNFLSKFLGNGFLEHVQGNPLLNEAFSFGRVEGKPLSIQKKGSSMITNEFLRGLKRDWLWFSKNVFMLEVTRFWPQKLLQLGWH</sequence>
<dbReference type="EMBL" id="OZ075141">
    <property type="protein sequence ID" value="CAL5033075.1"/>
    <property type="molecule type" value="Genomic_DNA"/>
</dbReference>
<dbReference type="InterPro" id="IPR007701">
    <property type="entry name" value="Interferon-rel_develop_reg_N"/>
</dbReference>
<dbReference type="Proteomes" id="UP001497457">
    <property type="component" value="Chromosome 31b"/>
</dbReference>
<proteinExistence type="inferred from homology"/>
<dbReference type="InterPro" id="IPR016024">
    <property type="entry name" value="ARM-type_fold"/>
</dbReference>